<evidence type="ECO:0000313" key="2">
    <source>
        <dbReference type="EMBL" id="QQP34820.1"/>
    </source>
</evidence>
<sequence length="310" mass="35212">METPDFRSYFLIRIKLARTVYEIHGDLLSTFPDSCPGLYTLQRWHTEFDKVFLPWRRRPILDVPGRRGQRRMITPDDHSTSCCRGVPTIYNCFQASDGGSRAPKPPQRVPNKTQRVNCSRGELSGGSSVSPGQVLVLLGFGGAEASLGGAHGGPVLDPPCETDSEEDDDSDGVHLQAEAANRNTMIEYLRTTGKRFLSLKKEKIRLKDCLLMWGNARPHTATDTREFLTRRDVEPVKQSPYSPDLNLCDRFLFQKLKHLHREDEFGVHKEATLAVQWVMRRVSEDELYDQLRKLRGHCHDVIAVGGDYVY</sequence>
<keyword evidence="3" id="KW-1185">Reference proteome</keyword>
<evidence type="ECO:0008006" key="4">
    <source>
        <dbReference type="Google" id="ProtNLM"/>
    </source>
</evidence>
<organism evidence="2 3">
    <name type="scientific">Caligus rogercresseyi</name>
    <name type="common">Sea louse</name>
    <dbReference type="NCBI Taxonomy" id="217165"/>
    <lineage>
        <taxon>Eukaryota</taxon>
        <taxon>Metazoa</taxon>
        <taxon>Ecdysozoa</taxon>
        <taxon>Arthropoda</taxon>
        <taxon>Crustacea</taxon>
        <taxon>Multicrustacea</taxon>
        <taxon>Hexanauplia</taxon>
        <taxon>Copepoda</taxon>
        <taxon>Siphonostomatoida</taxon>
        <taxon>Caligidae</taxon>
        <taxon>Caligus</taxon>
    </lineage>
</organism>
<dbReference type="Proteomes" id="UP000595437">
    <property type="component" value="Chromosome 17"/>
</dbReference>
<proteinExistence type="predicted"/>
<dbReference type="Gene3D" id="3.30.420.10">
    <property type="entry name" value="Ribonuclease H-like superfamily/Ribonuclease H"/>
    <property type="match status" value="1"/>
</dbReference>
<name>A0A7T8GNH5_CALRO</name>
<feature type="compositionally biased region" description="Acidic residues" evidence="1">
    <location>
        <begin position="160"/>
        <end position="170"/>
    </location>
</feature>
<feature type="region of interest" description="Disordered" evidence="1">
    <location>
        <begin position="95"/>
        <end position="127"/>
    </location>
</feature>
<dbReference type="PANTHER" id="PTHR46060">
    <property type="entry name" value="MARINER MOS1 TRANSPOSASE-LIKE PROTEIN"/>
    <property type="match status" value="1"/>
</dbReference>
<dbReference type="EMBL" id="CP045906">
    <property type="protein sequence ID" value="QQP34820.1"/>
    <property type="molecule type" value="Genomic_DNA"/>
</dbReference>
<accession>A0A7T8GNH5</accession>
<protein>
    <recommendedName>
        <fullName evidence="4">Histone-lysine N-methyltransferase SETMAR</fullName>
    </recommendedName>
</protein>
<evidence type="ECO:0000256" key="1">
    <source>
        <dbReference type="SAM" id="MobiDB-lite"/>
    </source>
</evidence>
<reference evidence="3" key="1">
    <citation type="submission" date="2021-01" db="EMBL/GenBank/DDBJ databases">
        <title>Caligus Genome Assembly.</title>
        <authorList>
            <person name="Gallardo-Escarate C."/>
        </authorList>
    </citation>
    <scope>NUCLEOTIDE SEQUENCE [LARGE SCALE GENOMIC DNA]</scope>
</reference>
<dbReference type="AlphaFoldDB" id="A0A7T8GNH5"/>
<feature type="region of interest" description="Disordered" evidence="1">
    <location>
        <begin position="149"/>
        <end position="171"/>
    </location>
</feature>
<evidence type="ECO:0000313" key="3">
    <source>
        <dbReference type="Proteomes" id="UP000595437"/>
    </source>
</evidence>
<dbReference type="GO" id="GO:0003676">
    <property type="term" value="F:nucleic acid binding"/>
    <property type="evidence" value="ECO:0007669"/>
    <property type="project" value="InterPro"/>
</dbReference>
<dbReference type="PANTHER" id="PTHR46060:SF1">
    <property type="entry name" value="MARINER MOS1 TRANSPOSASE-LIKE PROTEIN"/>
    <property type="match status" value="1"/>
</dbReference>
<dbReference type="InterPro" id="IPR052709">
    <property type="entry name" value="Transposase-MT_Hybrid"/>
</dbReference>
<gene>
    <name evidence="2" type="ORF">FKW44_022845</name>
</gene>
<dbReference type="InterPro" id="IPR036397">
    <property type="entry name" value="RNaseH_sf"/>
</dbReference>